<evidence type="ECO:0000313" key="2">
    <source>
        <dbReference type="Proteomes" id="UP000275846"/>
    </source>
</evidence>
<name>A0A183SAY7_SCHSO</name>
<organism evidence="3">
    <name type="scientific">Schistocephalus solidus</name>
    <name type="common">Tapeworm</name>
    <dbReference type="NCBI Taxonomy" id="70667"/>
    <lineage>
        <taxon>Eukaryota</taxon>
        <taxon>Metazoa</taxon>
        <taxon>Spiralia</taxon>
        <taxon>Lophotrochozoa</taxon>
        <taxon>Platyhelminthes</taxon>
        <taxon>Cestoda</taxon>
        <taxon>Eucestoda</taxon>
        <taxon>Diphyllobothriidea</taxon>
        <taxon>Diphyllobothriidae</taxon>
        <taxon>Schistocephalus</taxon>
    </lineage>
</organism>
<dbReference type="SUPFAM" id="SSF56219">
    <property type="entry name" value="DNase I-like"/>
    <property type="match status" value="1"/>
</dbReference>
<proteinExistence type="predicted"/>
<accession>A0A183SAY7</accession>
<dbReference type="Proteomes" id="UP000275846">
    <property type="component" value="Unassembled WGS sequence"/>
</dbReference>
<reference evidence="3" key="1">
    <citation type="submission" date="2016-06" db="UniProtKB">
        <authorList>
            <consortium name="WormBaseParasite"/>
        </authorList>
    </citation>
    <scope>IDENTIFICATION</scope>
</reference>
<evidence type="ECO:0000313" key="1">
    <source>
        <dbReference type="EMBL" id="VDL87624.1"/>
    </source>
</evidence>
<dbReference type="EMBL" id="UYSU01002805">
    <property type="protein sequence ID" value="VDL87624.1"/>
    <property type="molecule type" value="Genomic_DNA"/>
</dbReference>
<reference evidence="1 2" key="2">
    <citation type="submission" date="2018-11" db="EMBL/GenBank/DDBJ databases">
        <authorList>
            <consortium name="Pathogen Informatics"/>
        </authorList>
    </citation>
    <scope>NUCLEOTIDE SEQUENCE [LARGE SCALE GENOMIC DNA]</scope>
    <source>
        <strain evidence="1 2">NST_G2</strain>
    </source>
</reference>
<keyword evidence="2" id="KW-1185">Reference proteome</keyword>
<dbReference type="OrthoDB" id="6242194at2759"/>
<dbReference type="AlphaFoldDB" id="A0A183SAY7"/>
<dbReference type="GO" id="GO:0003824">
    <property type="term" value="F:catalytic activity"/>
    <property type="evidence" value="ECO:0007669"/>
    <property type="project" value="InterPro"/>
</dbReference>
<dbReference type="InterPro" id="IPR036691">
    <property type="entry name" value="Endo/exonu/phosph_ase_sf"/>
</dbReference>
<evidence type="ECO:0000313" key="3">
    <source>
        <dbReference type="WBParaSite" id="SSLN_0000143901-mRNA-1"/>
    </source>
</evidence>
<gene>
    <name evidence="1" type="ORF">SSLN_LOCUS1385</name>
</gene>
<protein>
    <submittedName>
        <fullName evidence="3">Endo/exonuclease/phosphatase domain-containing protein</fullName>
    </submittedName>
</protein>
<sequence length="136" mass="14965">MALVTRELVRFKVGIAALSETRFSEQRQLEVVGAGYTFWSGRPKAERRDAGVAFAIRNDIFLHPPITSSDAAKDEFYENLHALHATVLKLIVLGDLNAHVGTDHAARQGLLCPHGLASCNDNGRLLLRTLRNTISC</sequence>
<dbReference type="WBParaSite" id="SSLN_0000143901-mRNA-1">
    <property type="protein sequence ID" value="SSLN_0000143901-mRNA-1"/>
    <property type="gene ID" value="SSLN_0000143901"/>
</dbReference>